<proteinExistence type="predicted"/>
<evidence type="ECO:0000259" key="1">
    <source>
        <dbReference type="PROSITE" id="PS50144"/>
    </source>
</evidence>
<dbReference type="PANTHER" id="PTHR46162:SF2">
    <property type="entry name" value="ANKYRIN REPEAT-CONTAINING PROTEIN-RELATED"/>
    <property type="match status" value="1"/>
</dbReference>
<dbReference type="Proteomes" id="UP000030645">
    <property type="component" value="Unassembled WGS sequence"/>
</dbReference>
<dbReference type="InterPro" id="IPR008974">
    <property type="entry name" value="TRAF-like"/>
</dbReference>
<protein>
    <recommendedName>
        <fullName evidence="1">MATH domain-containing protein</fullName>
    </recommendedName>
</protein>
<dbReference type="eggNOG" id="KOG1987">
    <property type="taxonomic scope" value="Eukaryota"/>
</dbReference>
<evidence type="ECO:0000313" key="3">
    <source>
        <dbReference type="Proteomes" id="UP000030645"/>
    </source>
</evidence>
<dbReference type="STRING" id="981085.W9R2X3"/>
<accession>W9R2X3</accession>
<reference evidence="3" key="1">
    <citation type="submission" date="2013-01" db="EMBL/GenBank/DDBJ databases">
        <title>Draft Genome Sequence of a Mulberry Tree, Morus notabilis C.K. Schneid.</title>
        <authorList>
            <person name="He N."/>
            <person name="Zhao S."/>
        </authorList>
    </citation>
    <scope>NUCLEOTIDE SEQUENCE</scope>
</reference>
<name>W9R2X3_9ROSA</name>
<dbReference type="EMBL" id="KE344088">
    <property type="protein sequence ID" value="EXB53352.1"/>
    <property type="molecule type" value="Genomic_DNA"/>
</dbReference>
<gene>
    <name evidence="2" type="ORF">L484_016234</name>
</gene>
<keyword evidence="3" id="KW-1185">Reference proteome</keyword>
<dbReference type="PROSITE" id="PS50144">
    <property type="entry name" value="MATH"/>
    <property type="match status" value="1"/>
</dbReference>
<dbReference type="AlphaFoldDB" id="W9R2X3"/>
<feature type="domain" description="MATH" evidence="1">
    <location>
        <begin position="39"/>
        <end position="119"/>
    </location>
</feature>
<dbReference type="Gene3D" id="2.60.210.10">
    <property type="entry name" value="Apoptosis, Tumor Necrosis Factor Receptor Associated Protein 2, Chain A"/>
    <property type="match status" value="1"/>
</dbReference>
<dbReference type="Pfam" id="PF22486">
    <property type="entry name" value="MATH_2"/>
    <property type="match status" value="1"/>
</dbReference>
<dbReference type="CDD" id="cd00121">
    <property type="entry name" value="MATH"/>
    <property type="match status" value="1"/>
</dbReference>
<sequence length="221" mass="25239">MVTKQFLASLWRRLYYSSSNSNDTESNDLAILKAREAKPSHHLLKIESFNKLSENLSSPYIAEEFTAGGYTWLLCIHLQGDEENDGKNHVSIYLEVTDSTDLPDGWEINATFNFFVYDQIRDKRMLLNPNCHALSKGSITVGLEFDTSAIPPNNRLLMNYLLRLVEQNNKDEDIEVSGSGLFYSSRYTDPSSTYGDCILEGETEHHKNPYFISLAELYFVI</sequence>
<dbReference type="InterPro" id="IPR002083">
    <property type="entry name" value="MATH/TRAF_dom"/>
</dbReference>
<dbReference type="PANTHER" id="PTHR46162">
    <property type="entry name" value="TRAF-LIKE FAMILY PROTEIN"/>
    <property type="match status" value="1"/>
</dbReference>
<dbReference type="SUPFAM" id="SSF49599">
    <property type="entry name" value="TRAF domain-like"/>
    <property type="match status" value="1"/>
</dbReference>
<organism evidence="2 3">
    <name type="scientific">Morus notabilis</name>
    <dbReference type="NCBI Taxonomy" id="981085"/>
    <lineage>
        <taxon>Eukaryota</taxon>
        <taxon>Viridiplantae</taxon>
        <taxon>Streptophyta</taxon>
        <taxon>Embryophyta</taxon>
        <taxon>Tracheophyta</taxon>
        <taxon>Spermatophyta</taxon>
        <taxon>Magnoliopsida</taxon>
        <taxon>eudicotyledons</taxon>
        <taxon>Gunneridae</taxon>
        <taxon>Pentapetalae</taxon>
        <taxon>rosids</taxon>
        <taxon>fabids</taxon>
        <taxon>Rosales</taxon>
        <taxon>Moraceae</taxon>
        <taxon>Moreae</taxon>
        <taxon>Morus</taxon>
    </lineage>
</organism>
<evidence type="ECO:0000313" key="2">
    <source>
        <dbReference type="EMBL" id="EXB53352.1"/>
    </source>
</evidence>